<feature type="signal peptide" evidence="1">
    <location>
        <begin position="1"/>
        <end position="21"/>
    </location>
</feature>
<evidence type="ECO:0000313" key="3">
    <source>
        <dbReference type="Proteomes" id="UP001497382"/>
    </source>
</evidence>
<name>A0AAV2AVR2_9ARAC</name>
<organism evidence="2 3">
    <name type="scientific">Larinioides sclopetarius</name>
    <dbReference type="NCBI Taxonomy" id="280406"/>
    <lineage>
        <taxon>Eukaryota</taxon>
        <taxon>Metazoa</taxon>
        <taxon>Ecdysozoa</taxon>
        <taxon>Arthropoda</taxon>
        <taxon>Chelicerata</taxon>
        <taxon>Arachnida</taxon>
        <taxon>Araneae</taxon>
        <taxon>Araneomorphae</taxon>
        <taxon>Entelegynae</taxon>
        <taxon>Araneoidea</taxon>
        <taxon>Araneidae</taxon>
        <taxon>Larinioides</taxon>
    </lineage>
</organism>
<accession>A0AAV2AVR2</accession>
<dbReference type="AlphaFoldDB" id="A0AAV2AVR2"/>
<feature type="chain" id="PRO_5043359811" description="Beta-defensin" evidence="1">
    <location>
        <begin position="22"/>
        <end position="69"/>
    </location>
</feature>
<sequence length="69" mass="7805">MKVQLLIVFLGFLMFCGTSEAGLCSWICRSACVMPGVCHMACKLLCTDPETQQQSYVFPVKDRRSQLRE</sequence>
<reference evidence="2 3" key="1">
    <citation type="submission" date="2024-04" db="EMBL/GenBank/DDBJ databases">
        <authorList>
            <person name="Rising A."/>
            <person name="Reimegard J."/>
            <person name="Sonavane S."/>
            <person name="Akerstrom W."/>
            <person name="Nylinder S."/>
            <person name="Hedman E."/>
            <person name="Kallberg Y."/>
        </authorList>
    </citation>
    <scope>NUCLEOTIDE SEQUENCE [LARGE SCALE GENOMIC DNA]</scope>
</reference>
<dbReference type="Proteomes" id="UP001497382">
    <property type="component" value="Unassembled WGS sequence"/>
</dbReference>
<evidence type="ECO:0000256" key="1">
    <source>
        <dbReference type="SAM" id="SignalP"/>
    </source>
</evidence>
<gene>
    <name evidence="2" type="ORF">LARSCL_LOCUS14874</name>
</gene>
<protein>
    <recommendedName>
        <fullName evidence="4">Beta-defensin</fullName>
    </recommendedName>
</protein>
<keyword evidence="3" id="KW-1185">Reference proteome</keyword>
<evidence type="ECO:0008006" key="4">
    <source>
        <dbReference type="Google" id="ProtNLM"/>
    </source>
</evidence>
<dbReference type="EMBL" id="CAXIEN010000218">
    <property type="protein sequence ID" value="CAL1287520.1"/>
    <property type="molecule type" value="Genomic_DNA"/>
</dbReference>
<comment type="caution">
    <text evidence="2">The sequence shown here is derived from an EMBL/GenBank/DDBJ whole genome shotgun (WGS) entry which is preliminary data.</text>
</comment>
<evidence type="ECO:0000313" key="2">
    <source>
        <dbReference type="EMBL" id="CAL1287520.1"/>
    </source>
</evidence>
<keyword evidence="1" id="KW-0732">Signal</keyword>
<proteinExistence type="predicted"/>